<evidence type="ECO:0000256" key="12">
    <source>
        <dbReference type="ARBA" id="ARBA00022490"/>
    </source>
</evidence>
<dbReference type="GO" id="GO:0007338">
    <property type="term" value="P:single fertilization"/>
    <property type="evidence" value="ECO:0007669"/>
    <property type="project" value="UniProtKB-KW"/>
</dbReference>
<evidence type="ECO:0000256" key="43">
    <source>
        <dbReference type="ARBA" id="ARBA00048587"/>
    </source>
</evidence>
<keyword evidence="18" id="KW-0832">Ubl conjugation</keyword>
<comment type="catalytic activity">
    <reaction evidence="48">
        <text>N(2)-(1-hydroxy-2-oxopropyl)-GDP + H2O = lactate + GDP + H(+)</text>
        <dbReference type="Rhea" id="RHEA:57260"/>
        <dbReference type="ChEBI" id="CHEBI:15377"/>
        <dbReference type="ChEBI" id="CHEBI:15378"/>
        <dbReference type="ChEBI" id="CHEBI:24996"/>
        <dbReference type="ChEBI" id="CHEBI:58189"/>
        <dbReference type="ChEBI" id="CHEBI:141573"/>
    </reaction>
</comment>
<evidence type="ECO:0000256" key="31">
    <source>
        <dbReference type="ARBA" id="ARBA00023242"/>
    </source>
</evidence>
<dbReference type="GO" id="GO:0016684">
    <property type="term" value="F:oxidoreductase activity, acting on peroxide as acceptor"/>
    <property type="evidence" value="ECO:0007669"/>
    <property type="project" value="TreeGrafter"/>
</dbReference>
<dbReference type="GO" id="GO:0046295">
    <property type="term" value="P:glycolate biosynthetic process"/>
    <property type="evidence" value="ECO:0007669"/>
    <property type="project" value="TreeGrafter"/>
</dbReference>
<evidence type="ECO:0000256" key="2">
    <source>
        <dbReference type="ARBA" id="ARBA00000739"/>
    </source>
</evidence>
<comment type="subunit">
    <text evidence="54">Homodimer. Binds EFCAB6/DJBP and PIAS2. Part of a ternary complex containing PARK7, EFCAB6/DJBP and AR. Interacts (via N-terminus) with OTUD7B. Interacts with BBS1, HIPK1, CLCF1 and MTERF. Forms a complex with PINK1 and PRKN. Interacts (via C-terminus) with NCF1; the interaction is enhanced by LPS and modulates NCF1 phosphorylation and membrane translocation. Interacts with NENF.</text>
</comment>
<evidence type="ECO:0000256" key="30">
    <source>
        <dbReference type="ARBA" id="ARBA00023198"/>
    </source>
</evidence>
<accession>A0A2K5Q1I0</accession>
<dbReference type="PANTHER" id="PTHR48094">
    <property type="entry name" value="PROTEIN/NUCLEIC ACID DEGLYCASE DJ-1-RELATED"/>
    <property type="match status" value="1"/>
</dbReference>
<comment type="catalytic activity">
    <reaction evidence="43">
        <text>N(6)-(1-hydroxy-2-oxopropyl)-L-lysyl-[protein] + H2O = lactate + L-lysyl-[protein] + H(+)</text>
        <dbReference type="Rhea" id="RHEA:49552"/>
        <dbReference type="Rhea" id="RHEA-COMP:9752"/>
        <dbReference type="Rhea" id="RHEA-COMP:12429"/>
        <dbReference type="ChEBI" id="CHEBI:15377"/>
        <dbReference type="ChEBI" id="CHEBI:15378"/>
        <dbReference type="ChEBI" id="CHEBI:24996"/>
        <dbReference type="ChEBI" id="CHEBI:29969"/>
        <dbReference type="ChEBI" id="CHEBI:131709"/>
        <dbReference type="EC" id="3.5.1.124"/>
    </reaction>
</comment>
<evidence type="ECO:0000256" key="17">
    <source>
        <dbReference type="ARBA" id="ARBA00022824"/>
    </source>
</evidence>
<proteinExistence type="inferred from homology"/>
<evidence type="ECO:0000256" key="44">
    <source>
        <dbReference type="ARBA" id="ARBA00048622"/>
    </source>
</evidence>
<keyword evidence="29" id="KW-0143">Chaperone</keyword>
<comment type="catalytic activity">
    <reaction evidence="1">
        <text>an N(2)-(1-hydroxy-2-oxoethyl)-2'-deoxyguanosine in DNA + H2O = a 2'-deoxyguanosine in DNA + glycolate + H(+)</text>
        <dbReference type="Rhea" id="RHEA:57296"/>
        <dbReference type="Rhea" id="RHEA-COMP:11367"/>
        <dbReference type="Rhea" id="RHEA-COMP:14857"/>
        <dbReference type="ChEBI" id="CHEBI:15377"/>
        <dbReference type="ChEBI" id="CHEBI:15378"/>
        <dbReference type="ChEBI" id="CHEBI:29805"/>
        <dbReference type="ChEBI" id="CHEBI:85445"/>
        <dbReference type="ChEBI" id="CHEBI:141579"/>
    </reaction>
</comment>
<evidence type="ECO:0000256" key="23">
    <source>
        <dbReference type="ARBA" id="ARBA00023016"/>
    </source>
</evidence>
<comment type="catalytic activity">
    <reaction evidence="40">
        <text>N(2)-(1-hydroxy-2-oxoethyl)-GMP + H2O = glycolate + GMP + H(+)</text>
        <dbReference type="Rhea" id="RHEA:57304"/>
        <dbReference type="ChEBI" id="CHEBI:15377"/>
        <dbReference type="ChEBI" id="CHEBI:15378"/>
        <dbReference type="ChEBI" id="CHEBI:29805"/>
        <dbReference type="ChEBI" id="CHEBI:58115"/>
        <dbReference type="ChEBI" id="CHEBI:141576"/>
    </reaction>
</comment>
<evidence type="ECO:0000256" key="10">
    <source>
        <dbReference type="ARBA" id="ARBA00012719"/>
    </source>
</evidence>
<evidence type="ECO:0000256" key="25">
    <source>
        <dbReference type="ARBA" id="ARBA00023128"/>
    </source>
</evidence>
<comment type="catalytic activity">
    <reaction evidence="51">
        <text>N(2)-(1-hydroxy-2-oxoethyl)-GTP + H2O = glycolate + GTP + H(+)</text>
        <dbReference type="Rhea" id="RHEA:57252"/>
        <dbReference type="ChEBI" id="CHEBI:15377"/>
        <dbReference type="ChEBI" id="CHEBI:15378"/>
        <dbReference type="ChEBI" id="CHEBI:29805"/>
        <dbReference type="ChEBI" id="CHEBI:37565"/>
        <dbReference type="ChEBI" id="CHEBI:141571"/>
    </reaction>
</comment>
<dbReference type="PANTHER" id="PTHR48094:SF12">
    <property type="entry name" value="PARKINSON DISEASE PROTEIN 7 HOMOLOG"/>
    <property type="match status" value="1"/>
</dbReference>
<comment type="catalytic activity">
    <reaction evidence="52">
        <text>N(2)-(1-hydroxy-2-oxopropyl)-GMP + H2O = lactate + GMP + H(+)</text>
        <dbReference type="Rhea" id="RHEA:57268"/>
        <dbReference type="ChEBI" id="CHEBI:15377"/>
        <dbReference type="ChEBI" id="CHEBI:15378"/>
        <dbReference type="ChEBI" id="CHEBI:24996"/>
        <dbReference type="ChEBI" id="CHEBI:58115"/>
        <dbReference type="ChEBI" id="CHEBI:141575"/>
    </reaction>
</comment>
<evidence type="ECO:0000256" key="18">
    <source>
        <dbReference type="ARBA" id="ARBA00022843"/>
    </source>
</evidence>
<dbReference type="Pfam" id="PF01965">
    <property type="entry name" value="DJ-1_PfpI"/>
    <property type="match status" value="1"/>
</dbReference>
<keyword evidence="11" id="KW-1003">Cell membrane</keyword>
<evidence type="ECO:0000256" key="54">
    <source>
        <dbReference type="ARBA" id="ARBA00065647"/>
    </source>
</evidence>
<keyword evidence="15" id="KW-0645">Protease</keyword>
<evidence type="ECO:0000256" key="46">
    <source>
        <dbReference type="ARBA" id="ARBA00048884"/>
    </source>
</evidence>
<evidence type="ECO:0000256" key="45">
    <source>
        <dbReference type="ARBA" id="ARBA00048786"/>
    </source>
</evidence>
<dbReference type="Gene3D" id="3.40.50.880">
    <property type="match status" value="1"/>
</dbReference>
<keyword evidence="23" id="KW-0346">Stress response</keyword>
<evidence type="ECO:0000256" key="15">
    <source>
        <dbReference type="ARBA" id="ARBA00022670"/>
    </source>
</evidence>
<keyword evidence="33" id="KW-0449">Lipoprotein</keyword>
<evidence type="ECO:0000256" key="16">
    <source>
        <dbReference type="ARBA" id="ARBA00022801"/>
    </source>
</evidence>
<comment type="catalytic activity">
    <reaction evidence="49">
        <text>N(2)-(1-hydroxy-2-oxoethyl)-dGTP + H2O = dGTP + glycolate + H(+)</text>
        <dbReference type="Rhea" id="RHEA:57248"/>
        <dbReference type="ChEBI" id="CHEBI:15377"/>
        <dbReference type="ChEBI" id="CHEBI:15378"/>
        <dbReference type="ChEBI" id="CHEBI:29805"/>
        <dbReference type="ChEBI" id="CHEBI:61429"/>
        <dbReference type="ChEBI" id="CHEBI:141572"/>
    </reaction>
</comment>
<evidence type="ECO:0000256" key="13">
    <source>
        <dbReference type="ARBA" id="ARBA00022499"/>
    </source>
</evidence>
<comment type="catalytic activity">
    <reaction evidence="44">
        <text>N(omega)-(1-hydroxy-2-oxoethyl)-L-arginyl-[protein] + H2O = L-arginyl-[protein] + glycolate + H(+)</text>
        <dbReference type="Rhea" id="RHEA:57188"/>
        <dbReference type="Rhea" id="RHEA-COMP:10532"/>
        <dbReference type="Rhea" id="RHEA-COMP:14844"/>
        <dbReference type="ChEBI" id="CHEBI:15377"/>
        <dbReference type="ChEBI" id="CHEBI:15378"/>
        <dbReference type="ChEBI" id="CHEBI:29805"/>
        <dbReference type="ChEBI" id="CHEBI:29965"/>
        <dbReference type="ChEBI" id="CHEBI:141553"/>
        <dbReference type="EC" id="3.5.1.124"/>
    </reaction>
</comment>
<evidence type="ECO:0000256" key="7">
    <source>
        <dbReference type="ARBA" id="ARBA00004285"/>
    </source>
</evidence>
<evidence type="ECO:0000256" key="26">
    <source>
        <dbReference type="ARBA" id="ARBA00023136"/>
    </source>
</evidence>
<evidence type="ECO:0000256" key="36">
    <source>
        <dbReference type="ARBA" id="ARBA00031312"/>
    </source>
</evidence>
<evidence type="ECO:0000256" key="21">
    <source>
        <dbReference type="ARBA" id="ARBA00023006"/>
    </source>
</evidence>
<evidence type="ECO:0000256" key="4">
    <source>
        <dbReference type="ARBA" id="ARBA00004173"/>
    </source>
</evidence>
<evidence type="ECO:0000256" key="19">
    <source>
        <dbReference type="ARBA" id="ARBA00022884"/>
    </source>
</evidence>
<evidence type="ECO:0000256" key="29">
    <source>
        <dbReference type="ARBA" id="ARBA00023186"/>
    </source>
</evidence>
<comment type="similarity">
    <text evidence="9">Belongs to the peptidase C56 family.</text>
</comment>
<evidence type="ECO:0000256" key="34">
    <source>
        <dbReference type="ARBA" id="ARBA00030958"/>
    </source>
</evidence>
<evidence type="ECO:0000256" key="51">
    <source>
        <dbReference type="ARBA" id="ARBA00049222"/>
    </source>
</evidence>
<keyword evidence="30" id="KW-0395">Inflammatory response</keyword>
<dbReference type="GO" id="GO:0006979">
    <property type="term" value="P:response to oxidative stress"/>
    <property type="evidence" value="ECO:0007669"/>
    <property type="project" value="TreeGrafter"/>
</dbReference>
<keyword evidence="57" id="KW-1185">Reference proteome</keyword>
<sequence length="174" mass="18883">MASKRALVILAKGAEEMEMVIPVDVMRWARIEVTIAGLAGKDPLQCRCDVVISPDASLDAKKERPYDAVVLPGSNLSAQILPESAAMKEVLKEQENWKGLIGAICAGPTALLAHDIGFENKVTTHLLAKDKMVNRGHHTYSENRVEKDFALVIVAALSSKEVAAQVKTLLILKD</sequence>
<evidence type="ECO:0000256" key="49">
    <source>
        <dbReference type="ARBA" id="ARBA00049074"/>
    </source>
</evidence>
<dbReference type="GO" id="GO:0005783">
    <property type="term" value="C:endoplasmic reticulum"/>
    <property type="evidence" value="ECO:0007669"/>
    <property type="project" value="UniProtKB-SubCell"/>
</dbReference>
<evidence type="ECO:0000256" key="37">
    <source>
        <dbReference type="ARBA" id="ARBA00031949"/>
    </source>
</evidence>
<evidence type="ECO:0000256" key="14">
    <source>
        <dbReference type="ARBA" id="ARBA00022553"/>
    </source>
</evidence>
<organism evidence="56 57">
    <name type="scientific">Cebus imitator</name>
    <name type="common">Panamanian white-faced capuchin</name>
    <name type="synonym">Cebus capucinus imitator</name>
    <dbReference type="NCBI Taxonomy" id="2715852"/>
    <lineage>
        <taxon>Eukaryota</taxon>
        <taxon>Metazoa</taxon>
        <taxon>Chordata</taxon>
        <taxon>Craniata</taxon>
        <taxon>Vertebrata</taxon>
        <taxon>Euteleostomi</taxon>
        <taxon>Mammalia</taxon>
        <taxon>Eutheria</taxon>
        <taxon>Euarchontoglires</taxon>
        <taxon>Primates</taxon>
        <taxon>Haplorrhini</taxon>
        <taxon>Platyrrhini</taxon>
        <taxon>Cebidae</taxon>
        <taxon>Cebinae</taxon>
        <taxon>Cebus</taxon>
    </lineage>
</organism>
<evidence type="ECO:0000256" key="27">
    <source>
        <dbReference type="ARBA" id="ARBA00023139"/>
    </source>
</evidence>
<evidence type="ECO:0000256" key="1">
    <source>
        <dbReference type="ARBA" id="ARBA00000456"/>
    </source>
</evidence>
<keyword evidence="26" id="KW-0472">Membrane</keyword>
<dbReference type="InterPro" id="IPR050325">
    <property type="entry name" value="Prot/Nucl_acid_deglycase"/>
</dbReference>
<dbReference type="GO" id="GO:0005886">
    <property type="term" value="C:plasma membrane"/>
    <property type="evidence" value="ECO:0007669"/>
    <property type="project" value="UniProtKB-SubCell"/>
</dbReference>
<dbReference type="GeneTree" id="ENSGT00390000001231"/>
<dbReference type="STRING" id="9516.ENSCCAP00000009736"/>
<keyword evidence="17" id="KW-0256">Endoplasmic reticulum</keyword>
<dbReference type="AlphaFoldDB" id="A0A2K5Q1I0"/>
<evidence type="ECO:0000256" key="9">
    <source>
        <dbReference type="ARBA" id="ARBA00008542"/>
    </source>
</evidence>
<evidence type="ECO:0000256" key="32">
    <source>
        <dbReference type="ARBA" id="ARBA00023279"/>
    </source>
</evidence>
<keyword evidence="28" id="KW-0865">Zymogen</keyword>
<evidence type="ECO:0000256" key="8">
    <source>
        <dbReference type="ARBA" id="ARBA00004496"/>
    </source>
</evidence>
<dbReference type="GO" id="GO:0003723">
    <property type="term" value="F:RNA binding"/>
    <property type="evidence" value="ECO:0007669"/>
    <property type="project" value="UniProtKB-KW"/>
</dbReference>
<evidence type="ECO:0000256" key="48">
    <source>
        <dbReference type="ARBA" id="ARBA00048993"/>
    </source>
</evidence>
<evidence type="ECO:0000256" key="22">
    <source>
        <dbReference type="ARBA" id="ARBA00023008"/>
    </source>
</evidence>
<comment type="catalytic activity">
    <reaction evidence="46">
        <text>N(omega)-(1-hydroxy-2-oxopropyl)-L-arginyl-[protein] + H2O = lactate + L-arginyl-[protein] + H(+)</text>
        <dbReference type="Rhea" id="RHEA:49548"/>
        <dbReference type="Rhea" id="RHEA-COMP:10532"/>
        <dbReference type="Rhea" id="RHEA-COMP:12428"/>
        <dbReference type="ChEBI" id="CHEBI:15377"/>
        <dbReference type="ChEBI" id="CHEBI:15378"/>
        <dbReference type="ChEBI" id="CHEBI:24996"/>
        <dbReference type="ChEBI" id="CHEBI:29965"/>
        <dbReference type="ChEBI" id="CHEBI:131708"/>
        <dbReference type="EC" id="3.5.1.124"/>
    </reaction>
</comment>
<evidence type="ECO:0000256" key="20">
    <source>
        <dbReference type="ARBA" id="ARBA00022990"/>
    </source>
</evidence>
<dbReference type="GO" id="GO:0006914">
    <property type="term" value="P:autophagy"/>
    <property type="evidence" value="ECO:0007669"/>
    <property type="project" value="UniProtKB-KW"/>
</dbReference>
<evidence type="ECO:0000256" key="38">
    <source>
        <dbReference type="ARBA" id="ARBA00047717"/>
    </source>
</evidence>
<comment type="catalytic activity">
    <reaction evidence="45">
        <text>N(2)-(1-hydroxy-2-oxopropyl)-dGTP + H2O = lactate + dGTP + H(+)</text>
        <dbReference type="Rhea" id="RHEA:57244"/>
        <dbReference type="ChEBI" id="CHEBI:15377"/>
        <dbReference type="ChEBI" id="CHEBI:15378"/>
        <dbReference type="ChEBI" id="CHEBI:24996"/>
        <dbReference type="ChEBI" id="CHEBI:61429"/>
        <dbReference type="ChEBI" id="CHEBI:141569"/>
    </reaction>
</comment>
<evidence type="ECO:0000256" key="53">
    <source>
        <dbReference type="ARBA" id="ARBA00049474"/>
    </source>
</evidence>
<dbReference type="GO" id="GO:0045121">
    <property type="term" value="C:membrane raft"/>
    <property type="evidence" value="ECO:0007669"/>
    <property type="project" value="UniProtKB-SubCell"/>
</dbReference>
<evidence type="ECO:0000256" key="40">
    <source>
        <dbReference type="ARBA" id="ARBA00048223"/>
    </source>
</evidence>
<dbReference type="OMA" id="WKDERAY"/>
<dbReference type="GO" id="GO:0005634">
    <property type="term" value="C:nucleus"/>
    <property type="evidence" value="ECO:0007669"/>
    <property type="project" value="UniProtKB-SubCell"/>
</dbReference>
<keyword evidence="21" id="KW-0072">Autophagy</keyword>
<comment type="subcellular location">
    <subcellularLocation>
        <location evidence="5">Cell membrane</location>
        <topology evidence="5">Lipid-anchor</topology>
    </subcellularLocation>
    <subcellularLocation>
        <location evidence="8">Cytoplasm</location>
    </subcellularLocation>
    <subcellularLocation>
        <location evidence="6">Endoplasmic reticulum</location>
    </subcellularLocation>
    <subcellularLocation>
        <location evidence="7">Membrane raft</location>
    </subcellularLocation>
    <subcellularLocation>
        <location evidence="4">Mitochondrion</location>
    </subcellularLocation>
    <subcellularLocation>
        <location evidence="3">Nucleus</location>
    </subcellularLocation>
</comment>
<dbReference type="SUPFAM" id="SSF52317">
    <property type="entry name" value="Class I glutamine amidotransferase-like"/>
    <property type="match status" value="1"/>
</dbReference>
<keyword evidence="32" id="KW-0278">Fertilization</keyword>
<dbReference type="FunFam" id="3.40.50.880:FF:000057">
    <property type="entry name" value="Protein/nucleic acid deglycase DJ-1"/>
    <property type="match status" value="1"/>
</dbReference>
<evidence type="ECO:0000256" key="41">
    <source>
        <dbReference type="ARBA" id="ARBA00048384"/>
    </source>
</evidence>
<protein>
    <recommendedName>
        <fullName evidence="10">protein deglycase</fullName>
        <ecNumber evidence="10">3.5.1.124</ecNumber>
    </recommendedName>
    <alternativeName>
        <fullName evidence="34">Maillard deglycase</fullName>
    </alternativeName>
    <alternativeName>
        <fullName evidence="36">Parkinsonism-associated deglycase</fullName>
    </alternativeName>
    <alternativeName>
        <fullName evidence="37">Protein DJ-1</fullName>
    </alternativeName>
    <alternativeName>
        <fullName evidence="35">Protein/nucleic acid deglycase DJ-1</fullName>
    </alternativeName>
</protein>
<evidence type="ECO:0000256" key="42">
    <source>
        <dbReference type="ARBA" id="ARBA00048443"/>
    </source>
</evidence>
<evidence type="ECO:0000256" key="39">
    <source>
        <dbReference type="ARBA" id="ARBA00047824"/>
    </source>
</evidence>
<dbReference type="EC" id="3.5.1.124" evidence="10"/>
<dbReference type="InterPro" id="IPR002818">
    <property type="entry name" value="DJ-1/PfpI"/>
</dbReference>
<evidence type="ECO:0000256" key="33">
    <source>
        <dbReference type="ARBA" id="ARBA00023288"/>
    </source>
</evidence>
<keyword evidence="22" id="KW-0186">Copper</keyword>
<keyword evidence="19" id="KW-0694">RNA-binding</keyword>
<evidence type="ECO:0000313" key="57">
    <source>
        <dbReference type="Proteomes" id="UP000233040"/>
    </source>
</evidence>
<comment type="catalytic activity">
    <reaction evidence="47">
        <text>S-(1-hydroxy-2-oxoethyl)-L-cysteinyl-[protein] + H2O = glycolate + L-cysteinyl-[protein] + H(+)</text>
        <dbReference type="Rhea" id="RHEA:57196"/>
        <dbReference type="Rhea" id="RHEA-COMP:10131"/>
        <dbReference type="Rhea" id="RHEA-COMP:14846"/>
        <dbReference type="ChEBI" id="CHEBI:15377"/>
        <dbReference type="ChEBI" id="CHEBI:15378"/>
        <dbReference type="ChEBI" id="CHEBI:29805"/>
        <dbReference type="ChEBI" id="CHEBI:29950"/>
        <dbReference type="ChEBI" id="CHEBI:141555"/>
        <dbReference type="EC" id="3.5.1.124"/>
    </reaction>
</comment>
<feature type="domain" description="DJ-1/PfpI" evidence="55">
    <location>
        <begin position="4"/>
        <end position="152"/>
    </location>
</feature>
<keyword evidence="24" id="KW-0558">Oxidation</keyword>
<keyword evidence="16" id="KW-0378">Hydrolase</keyword>
<keyword evidence="25" id="KW-0496">Mitochondrion</keyword>
<evidence type="ECO:0000256" key="35">
    <source>
        <dbReference type="ARBA" id="ARBA00031296"/>
    </source>
</evidence>
<evidence type="ECO:0000313" key="56">
    <source>
        <dbReference type="Ensembl" id="ENSCCAP00000009736.1"/>
    </source>
</evidence>
<evidence type="ECO:0000256" key="50">
    <source>
        <dbReference type="ARBA" id="ARBA00049200"/>
    </source>
</evidence>
<dbReference type="InterPro" id="IPR029062">
    <property type="entry name" value="Class_I_gatase-like"/>
</dbReference>
<evidence type="ECO:0000256" key="5">
    <source>
        <dbReference type="ARBA" id="ARBA00004193"/>
    </source>
</evidence>
<evidence type="ECO:0000256" key="52">
    <source>
        <dbReference type="ARBA" id="ARBA00049281"/>
    </source>
</evidence>
<keyword evidence="31" id="KW-0539">Nucleus</keyword>
<comment type="catalytic activity">
    <reaction evidence="42">
        <text>an N(2)-(1-hydroxy-2-oxopropyl)-2'-deoxyguanosine in DNA + H2O = a 2'-deoxyguanosine in DNA + lactate + H(+)</text>
        <dbReference type="Rhea" id="RHEA:57300"/>
        <dbReference type="Rhea" id="RHEA-COMP:11367"/>
        <dbReference type="Rhea" id="RHEA-COMP:14856"/>
        <dbReference type="ChEBI" id="CHEBI:15377"/>
        <dbReference type="ChEBI" id="CHEBI:15378"/>
        <dbReference type="ChEBI" id="CHEBI:24996"/>
        <dbReference type="ChEBI" id="CHEBI:85445"/>
        <dbReference type="ChEBI" id="CHEBI:141578"/>
    </reaction>
</comment>
<dbReference type="GO" id="GO:0036524">
    <property type="term" value="F:protein deglycase activity"/>
    <property type="evidence" value="ECO:0007669"/>
    <property type="project" value="UniProtKB-EC"/>
</dbReference>
<evidence type="ECO:0000256" key="11">
    <source>
        <dbReference type="ARBA" id="ARBA00022475"/>
    </source>
</evidence>
<reference evidence="56" key="1">
    <citation type="submission" date="2025-08" db="UniProtKB">
        <authorList>
            <consortium name="Ensembl"/>
        </authorList>
    </citation>
    <scope>IDENTIFICATION</scope>
</reference>
<dbReference type="GO" id="GO:0005739">
    <property type="term" value="C:mitochondrion"/>
    <property type="evidence" value="ECO:0007669"/>
    <property type="project" value="UniProtKB-SubCell"/>
</dbReference>
<comment type="catalytic activity">
    <reaction evidence="50">
        <text>N(2)-(1-hydroxy-2-oxopropyl)-GTP + H2O = lactate + GTP + H(+)</text>
        <dbReference type="Rhea" id="RHEA:57256"/>
        <dbReference type="ChEBI" id="CHEBI:15377"/>
        <dbReference type="ChEBI" id="CHEBI:15378"/>
        <dbReference type="ChEBI" id="CHEBI:24996"/>
        <dbReference type="ChEBI" id="CHEBI:37565"/>
        <dbReference type="ChEBI" id="CHEBI:141570"/>
    </reaction>
</comment>
<keyword evidence="20" id="KW-0007">Acetylation</keyword>
<dbReference type="GO" id="GO:0006508">
    <property type="term" value="P:proteolysis"/>
    <property type="evidence" value="ECO:0007669"/>
    <property type="project" value="UniProtKB-KW"/>
</dbReference>
<dbReference type="GO" id="GO:1903189">
    <property type="term" value="P:glyoxal metabolic process"/>
    <property type="evidence" value="ECO:0007669"/>
    <property type="project" value="TreeGrafter"/>
</dbReference>
<keyword evidence="12" id="KW-0963">Cytoplasm</keyword>
<name>A0A2K5Q1I0_CEBIM</name>
<comment type="catalytic activity">
    <reaction evidence="2">
        <text>an N(2)-(1-hydroxy-2-oxoethyl)-guanosine in RNA + H2O = a guanosine in RNA + glycolate + H(+)</text>
        <dbReference type="Rhea" id="RHEA:57292"/>
        <dbReference type="Rhea" id="RHEA-COMP:14855"/>
        <dbReference type="Rhea" id="RHEA-COMP:14859"/>
        <dbReference type="ChEBI" id="CHEBI:15377"/>
        <dbReference type="ChEBI" id="CHEBI:15378"/>
        <dbReference type="ChEBI" id="CHEBI:29805"/>
        <dbReference type="ChEBI" id="CHEBI:74269"/>
        <dbReference type="ChEBI" id="CHEBI:141581"/>
    </reaction>
</comment>
<reference evidence="56" key="2">
    <citation type="submission" date="2025-09" db="UniProtKB">
        <authorList>
            <consortium name="Ensembl"/>
        </authorList>
    </citation>
    <scope>IDENTIFICATION</scope>
</reference>
<keyword evidence="27" id="KW-0564">Palmitate</keyword>
<evidence type="ECO:0000259" key="55">
    <source>
        <dbReference type="Pfam" id="PF01965"/>
    </source>
</evidence>
<keyword evidence="13" id="KW-1017">Isopeptide bond</keyword>
<dbReference type="CDD" id="cd03135">
    <property type="entry name" value="GATase1_DJ-1"/>
    <property type="match status" value="1"/>
</dbReference>
<dbReference type="Ensembl" id="ENSCCAT00000027122.1">
    <property type="protein sequence ID" value="ENSCCAP00000009736.1"/>
    <property type="gene ID" value="ENSCCAG00000022608.1"/>
</dbReference>
<dbReference type="GO" id="GO:0008233">
    <property type="term" value="F:peptidase activity"/>
    <property type="evidence" value="ECO:0007669"/>
    <property type="project" value="UniProtKB-KW"/>
</dbReference>
<dbReference type="Proteomes" id="UP000233040">
    <property type="component" value="Unassembled WGS sequence"/>
</dbReference>
<dbReference type="GO" id="GO:0006954">
    <property type="term" value="P:inflammatory response"/>
    <property type="evidence" value="ECO:0007669"/>
    <property type="project" value="UniProtKB-KW"/>
</dbReference>
<comment type="catalytic activity">
    <reaction evidence="38">
        <text>S-(1-hydroxy-2-oxopropyl)-L-cysteinyl-[protein] + H2O = lactate + L-cysteinyl-[protein] + H(+)</text>
        <dbReference type="Rhea" id="RHEA:49556"/>
        <dbReference type="Rhea" id="RHEA-COMP:10131"/>
        <dbReference type="Rhea" id="RHEA-COMP:12430"/>
        <dbReference type="ChEBI" id="CHEBI:15377"/>
        <dbReference type="ChEBI" id="CHEBI:15378"/>
        <dbReference type="ChEBI" id="CHEBI:24996"/>
        <dbReference type="ChEBI" id="CHEBI:29950"/>
        <dbReference type="ChEBI" id="CHEBI:131710"/>
        <dbReference type="EC" id="3.5.1.124"/>
    </reaction>
</comment>
<comment type="catalytic activity">
    <reaction evidence="53">
        <text>N(6)-(1-hydroxy-2-oxoethyl)-L-lysyl-[protein] + H2O = glycolate + L-lysyl-[protein] + H(+)</text>
        <dbReference type="Rhea" id="RHEA:57192"/>
        <dbReference type="Rhea" id="RHEA-COMP:9752"/>
        <dbReference type="Rhea" id="RHEA-COMP:14845"/>
        <dbReference type="ChEBI" id="CHEBI:15377"/>
        <dbReference type="ChEBI" id="CHEBI:15378"/>
        <dbReference type="ChEBI" id="CHEBI:29805"/>
        <dbReference type="ChEBI" id="CHEBI:29969"/>
        <dbReference type="ChEBI" id="CHEBI:141554"/>
        <dbReference type="EC" id="3.5.1.124"/>
    </reaction>
</comment>
<evidence type="ECO:0000256" key="3">
    <source>
        <dbReference type="ARBA" id="ARBA00004123"/>
    </source>
</evidence>
<evidence type="ECO:0000256" key="28">
    <source>
        <dbReference type="ARBA" id="ARBA00023145"/>
    </source>
</evidence>
<comment type="catalytic activity">
    <reaction evidence="39">
        <text>N(2)-(1-hydroxy-2-oxoethyl)-GDP + H2O = glycolate + GDP + H(+)</text>
        <dbReference type="Rhea" id="RHEA:57264"/>
        <dbReference type="ChEBI" id="CHEBI:15377"/>
        <dbReference type="ChEBI" id="CHEBI:15378"/>
        <dbReference type="ChEBI" id="CHEBI:29805"/>
        <dbReference type="ChEBI" id="CHEBI:58189"/>
        <dbReference type="ChEBI" id="CHEBI:141574"/>
    </reaction>
</comment>
<evidence type="ECO:0000256" key="6">
    <source>
        <dbReference type="ARBA" id="ARBA00004240"/>
    </source>
</evidence>
<evidence type="ECO:0000256" key="24">
    <source>
        <dbReference type="ARBA" id="ARBA00023097"/>
    </source>
</evidence>
<evidence type="ECO:0000256" key="47">
    <source>
        <dbReference type="ARBA" id="ARBA00048937"/>
    </source>
</evidence>
<keyword evidence="14" id="KW-0597">Phosphoprotein</keyword>
<comment type="catalytic activity">
    <reaction evidence="41">
        <text>an N(2)-(1-hydroxy-2-oxopropyl)-guanosine in RNA + H2O = a guanosine in RNA + lactate + H(+)</text>
        <dbReference type="Rhea" id="RHEA:57288"/>
        <dbReference type="Rhea" id="RHEA-COMP:14855"/>
        <dbReference type="Rhea" id="RHEA-COMP:14858"/>
        <dbReference type="ChEBI" id="CHEBI:15377"/>
        <dbReference type="ChEBI" id="CHEBI:15378"/>
        <dbReference type="ChEBI" id="CHEBI:24996"/>
        <dbReference type="ChEBI" id="CHEBI:74269"/>
        <dbReference type="ChEBI" id="CHEBI:141580"/>
    </reaction>
</comment>